<dbReference type="InterPro" id="IPR000674">
    <property type="entry name" value="Ald_Oxase/Xan_DH_a/b"/>
</dbReference>
<feature type="domain" description="Aldehyde oxidase/xanthine dehydrogenase a/b hammerhead" evidence="2">
    <location>
        <begin position="37"/>
        <end position="142"/>
    </location>
</feature>
<evidence type="ECO:0000313" key="4">
    <source>
        <dbReference type="Proteomes" id="UP000709466"/>
    </source>
</evidence>
<reference evidence="3 4" key="1">
    <citation type="submission" date="2020-03" db="EMBL/GenBank/DDBJ databases">
        <title>Bacterial isolates of synthetic phycosphere.</title>
        <authorList>
            <person name="Fu H."/>
            <person name="Moran M.A."/>
        </authorList>
    </citation>
    <scope>NUCLEOTIDE SEQUENCE [LARGE SCALE GENOMIC DNA]</scope>
    <source>
        <strain evidence="3 4">HF1</strain>
    </source>
</reference>
<sequence>MNKHLKMDAPQPRVLDETRQGILGKGISRTEGPKKVSGSATYAGDNHPDGMAHGVLLRAGITKGKVTGFDESAAQKIDGYVGLFHGPKFIRNNAQGMADEAPVQPDCEVHYHSQPIGLVVAETFEAARDAALAIKVSYDEEGALVDPKSAPQEDQGGPDVGDLEADMGRADVTVDEIYTTEAQVSAAMELHGSVAQWNDGKLLLQSSLQMLKFNRNEIADSLGIDPENVRILAPYVGGGFGSKLGIGADAVSAAIAARDLGRPVRVIMPRQTVFDAVLRRTETEQRVRLGARSDGTITSIGHDDLVSNLEGEGFAEPTSQASQFLYAAPNRKMQQTVSRNHRTPSGSVRAPGEAVGMLGLEVAMDELAERLGMCPVKLRLQNVPERDPDSGVPFTAHSLTEALKRGAQEFGWKDRKANGARREGEWLIGMGVASAARKNMLLPAKARVTLDGDKAVVETDMTDIGTGSYTIFAQITAEALGLPIENVEVRLADTDYPEASGSGGSFGASSTGSAVFLACQSIREEIAAKCGANDFTLKDGQVTAGGKTTALSDLLDAPLSAVGEIEKGQTSEDHLSSGFGAHFAEVAVNEVSGEVRVRRMLGVFGAGRILNEKTAKSQLVGGMIWGIGAALTEEAAHDPRTGHIITRDLANYHVASHADVPEQIDTILLEERDDYANPIQAKGVGELGISGAGAAVLNAIYNACGVRVRSFPATPDKVMAGLDAM</sequence>
<accession>A0ABX0VY30</accession>
<dbReference type="InterPro" id="IPR008274">
    <property type="entry name" value="AldOxase/xan_DH_MoCoBD1"/>
</dbReference>
<dbReference type="EMBL" id="JAATOP010000005">
    <property type="protein sequence ID" value="NIY72724.1"/>
    <property type="molecule type" value="Genomic_DNA"/>
</dbReference>
<comment type="caution">
    <text evidence="3">The sequence shown here is derived from an EMBL/GenBank/DDBJ whole genome shotgun (WGS) entry which is preliminary data.</text>
</comment>
<dbReference type="InterPro" id="IPR036856">
    <property type="entry name" value="Ald_Oxase/Xan_DH_a/b_sf"/>
</dbReference>
<keyword evidence="4" id="KW-1185">Reference proteome</keyword>
<dbReference type="Pfam" id="PF02738">
    <property type="entry name" value="MoCoBD_1"/>
    <property type="match status" value="1"/>
</dbReference>
<feature type="region of interest" description="Disordered" evidence="1">
    <location>
        <begin position="143"/>
        <end position="162"/>
    </location>
</feature>
<evidence type="ECO:0000259" key="2">
    <source>
        <dbReference type="SMART" id="SM01008"/>
    </source>
</evidence>
<dbReference type="PANTHER" id="PTHR11908">
    <property type="entry name" value="XANTHINE DEHYDROGENASE"/>
    <property type="match status" value="1"/>
</dbReference>
<dbReference type="Pfam" id="PF20256">
    <property type="entry name" value="MoCoBD_2"/>
    <property type="match status" value="1"/>
</dbReference>
<dbReference type="SUPFAM" id="SSF56003">
    <property type="entry name" value="Molybdenum cofactor-binding domain"/>
    <property type="match status" value="1"/>
</dbReference>
<organism evidence="3 4">
    <name type="scientific">Marivivens donghaensis</name>
    <dbReference type="NCBI Taxonomy" id="1699413"/>
    <lineage>
        <taxon>Bacteria</taxon>
        <taxon>Pseudomonadati</taxon>
        <taxon>Pseudomonadota</taxon>
        <taxon>Alphaproteobacteria</taxon>
        <taxon>Rhodobacterales</taxon>
        <taxon>Paracoccaceae</taxon>
        <taxon>Marivivens group</taxon>
        <taxon>Marivivens</taxon>
    </lineage>
</organism>
<evidence type="ECO:0000256" key="1">
    <source>
        <dbReference type="SAM" id="MobiDB-lite"/>
    </source>
</evidence>
<dbReference type="PANTHER" id="PTHR11908:SF123">
    <property type="entry name" value="ALDEHYDE OXIDOREDUCTASE MOLYBDENUM-BINDING SUBUNIT PAOC"/>
    <property type="match status" value="1"/>
</dbReference>
<name>A0ABX0VY30_9RHOB</name>
<dbReference type="InterPro" id="IPR046867">
    <property type="entry name" value="AldOxase/xan_DH_MoCoBD2"/>
</dbReference>
<dbReference type="Gene3D" id="3.30.365.10">
    <property type="entry name" value="Aldehyde oxidase/xanthine dehydrogenase, molybdopterin binding domain"/>
    <property type="match status" value="4"/>
</dbReference>
<dbReference type="Gene3D" id="3.90.1170.50">
    <property type="entry name" value="Aldehyde oxidase/xanthine dehydrogenase, a/b hammerhead"/>
    <property type="match status" value="1"/>
</dbReference>
<protein>
    <submittedName>
        <fullName evidence="3">Xanthine dehydrogenase family protein molybdopterin-binding subunit</fullName>
    </submittedName>
</protein>
<dbReference type="Proteomes" id="UP000709466">
    <property type="component" value="Unassembled WGS sequence"/>
</dbReference>
<dbReference type="RefSeq" id="WP_167638095.1">
    <property type="nucleotide sequence ID" value="NZ_JAATOP010000005.1"/>
</dbReference>
<dbReference type="Pfam" id="PF01315">
    <property type="entry name" value="Ald_Xan_dh_C"/>
    <property type="match status" value="1"/>
</dbReference>
<evidence type="ECO:0000313" key="3">
    <source>
        <dbReference type="EMBL" id="NIY72724.1"/>
    </source>
</evidence>
<dbReference type="SMART" id="SM01008">
    <property type="entry name" value="Ald_Xan_dh_C"/>
    <property type="match status" value="1"/>
</dbReference>
<dbReference type="InterPro" id="IPR016208">
    <property type="entry name" value="Ald_Oxase/xanthine_DH-like"/>
</dbReference>
<dbReference type="SUPFAM" id="SSF54665">
    <property type="entry name" value="CO dehydrogenase molybdoprotein N-domain-like"/>
    <property type="match status" value="1"/>
</dbReference>
<gene>
    <name evidence="3" type="ORF">HCZ30_09780</name>
</gene>
<feature type="region of interest" description="Disordered" evidence="1">
    <location>
        <begin position="25"/>
        <end position="47"/>
    </location>
</feature>
<proteinExistence type="predicted"/>
<dbReference type="InterPro" id="IPR037165">
    <property type="entry name" value="AldOxase/xan_DH_Mopterin-bd_sf"/>
</dbReference>